<sequence>MGSIFKVLLILFILSGCSHSRHEFGGKNSEEAIILELEKIIAENLPNDRSISGAIVKGDKVIWSKGFGIADAKTHALADTATIYRVGSISKSFTAFLMMLLVQDRVIHLDDPVELYLPEIKKLKGYPDAKKITFQQLATHTSGLMREPELPTAASGPIGKWESKILEAIPVTSLESQPGEKFGYSNIGYGILGLALSRAAKKPFTELIQERIFVPLHMNSSYFIVPKEKLSNLSTGIQELDNGYLDTKTPLEEHNGRGYKVPNGGIYSTPNDLAKFMICVMSNTTCLLSQNNLKLMQSRMIGIGESNHYGIGFFINQEDQLTIINHGGAVSGYTANFAFAKGKKYGIIFARNYAQGEPDIFQLPGELLKALNKVH</sequence>
<dbReference type="PANTHER" id="PTHR22935">
    <property type="entry name" value="PENICILLIN-BINDING PROTEIN"/>
    <property type="match status" value="1"/>
</dbReference>
<reference evidence="3 4" key="1">
    <citation type="submission" date="2020-06" db="EMBL/GenBank/DDBJ databases">
        <title>Dyadobacter sandarakinus sp. nov., isolated from the soil of the Arctic Yellow River Station.</title>
        <authorList>
            <person name="Zhang Y."/>
            <person name="Peng F."/>
        </authorList>
    </citation>
    <scope>NUCLEOTIDE SEQUENCE [LARGE SCALE GENOMIC DNA]</scope>
    <source>
        <strain evidence="3 4">Q3-56</strain>
    </source>
</reference>
<evidence type="ECO:0000259" key="2">
    <source>
        <dbReference type="Pfam" id="PF00144"/>
    </source>
</evidence>
<organism evidence="3 4">
    <name type="scientific">Dyadobacter sandarakinus</name>
    <dbReference type="NCBI Taxonomy" id="2747268"/>
    <lineage>
        <taxon>Bacteria</taxon>
        <taxon>Pseudomonadati</taxon>
        <taxon>Bacteroidota</taxon>
        <taxon>Cytophagia</taxon>
        <taxon>Cytophagales</taxon>
        <taxon>Spirosomataceae</taxon>
        <taxon>Dyadobacter</taxon>
    </lineage>
</organism>
<dbReference type="InterPro" id="IPR001466">
    <property type="entry name" value="Beta-lactam-related"/>
</dbReference>
<evidence type="ECO:0000313" key="4">
    <source>
        <dbReference type="Proteomes" id="UP000612680"/>
    </source>
</evidence>
<feature type="domain" description="Beta-lactamase-related" evidence="2">
    <location>
        <begin position="52"/>
        <end position="359"/>
    </location>
</feature>
<dbReference type="PANTHER" id="PTHR22935:SF95">
    <property type="entry name" value="BETA-LACTAMASE-LIKE 1-RELATED"/>
    <property type="match status" value="1"/>
</dbReference>
<dbReference type="InterPro" id="IPR051478">
    <property type="entry name" value="Beta-lactamase-like_AB/R"/>
</dbReference>
<dbReference type="EMBL" id="CP056775">
    <property type="protein sequence ID" value="QRR02484.1"/>
    <property type="molecule type" value="Genomic_DNA"/>
</dbReference>
<dbReference type="Proteomes" id="UP000612680">
    <property type="component" value="Chromosome"/>
</dbReference>
<proteinExistence type="inferred from homology"/>
<dbReference type="InterPro" id="IPR012338">
    <property type="entry name" value="Beta-lactam/transpept-like"/>
</dbReference>
<dbReference type="SUPFAM" id="SSF56601">
    <property type="entry name" value="beta-lactamase/transpeptidase-like"/>
    <property type="match status" value="1"/>
</dbReference>
<comment type="similarity">
    <text evidence="1">Belongs to the beta-lactamase family.</text>
</comment>
<evidence type="ECO:0000313" key="3">
    <source>
        <dbReference type="EMBL" id="QRR02484.1"/>
    </source>
</evidence>
<name>A0ABX7I8Q8_9BACT</name>
<keyword evidence="4" id="KW-1185">Reference proteome</keyword>
<protein>
    <submittedName>
        <fullName evidence="3">Beta-lactamase family protein</fullName>
    </submittedName>
</protein>
<accession>A0ABX7I8Q8</accession>
<dbReference type="PROSITE" id="PS51257">
    <property type="entry name" value="PROKAR_LIPOPROTEIN"/>
    <property type="match status" value="1"/>
</dbReference>
<dbReference type="Pfam" id="PF00144">
    <property type="entry name" value="Beta-lactamase"/>
    <property type="match status" value="1"/>
</dbReference>
<gene>
    <name evidence="3" type="ORF">HWI92_16995</name>
</gene>
<dbReference type="Gene3D" id="3.40.710.10">
    <property type="entry name" value="DD-peptidase/beta-lactamase superfamily"/>
    <property type="match status" value="1"/>
</dbReference>
<evidence type="ECO:0000256" key="1">
    <source>
        <dbReference type="ARBA" id="ARBA00038473"/>
    </source>
</evidence>
<dbReference type="RefSeq" id="WP_204657482.1">
    <property type="nucleotide sequence ID" value="NZ_CP056775.1"/>
</dbReference>